<reference evidence="1" key="1">
    <citation type="journal article" date="2014" name="Int. J. Syst. Evol. Microbiol.">
        <title>Complete genome sequence of Corynebacterium casei LMG S-19264T (=DSM 44701T), isolated from a smear-ripened cheese.</title>
        <authorList>
            <consortium name="US DOE Joint Genome Institute (JGI-PGF)"/>
            <person name="Walter F."/>
            <person name="Albersmeier A."/>
            <person name="Kalinowski J."/>
            <person name="Ruckert C."/>
        </authorList>
    </citation>
    <scope>NUCLEOTIDE SEQUENCE</scope>
    <source>
        <strain evidence="1">CGMCC 4.7368</strain>
    </source>
</reference>
<dbReference type="AlphaFoldDB" id="A0A918DK20"/>
<name>A0A918DK20_9ACTN</name>
<evidence type="ECO:0000313" key="2">
    <source>
        <dbReference type="Proteomes" id="UP000646523"/>
    </source>
</evidence>
<reference evidence="1" key="2">
    <citation type="submission" date="2020-09" db="EMBL/GenBank/DDBJ databases">
        <authorList>
            <person name="Sun Q."/>
            <person name="Zhou Y."/>
        </authorList>
    </citation>
    <scope>NUCLEOTIDE SEQUENCE</scope>
    <source>
        <strain evidence="1">CGMCC 4.7368</strain>
    </source>
</reference>
<dbReference type="Proteomes" id="UP000646523">
    <property type="component" value="Unassembled WGS sequence"/>
</dbReference>
<evidence type="ECO:0000313" key="1">
    <source>
        <dbReference type="EMBL" id="GGO68487.1"/>
    </source>
</evidence>
<dbReference type="EMBL" id="BMNH01000006">
    <property type="protein sequence ID" value="GGO68487.1"/>
    <property type="molecule type" value="Genomic_DNA"/>
</dbReference>
<organism evidence="1 2">
    <name type="scientific">Nonomuraea cavernae</name>
    <dbReference type="NCBI Taxonomy" id="2045107"/>
    <lineage>
        <taxon>Bacteria</taxon>
        <taxon>Bacillati</taxon>
        <taxon>Actinomycetota</taxon>
        <taxon>Actinomycetes</taxon>
        <taxon>Streptosporangiales</taxon>
        <taxon>Streptosporangiaceae</taxon>
        <taxon>Nonomuraea</taxon>
    </lineage>
</organism>
<accession>A0A918DK20</accession>
<sequence>MQARGRDGCDLPRALHLPSVVGHDRVESLGSRKRVEALVTRPRPAREIEQMNNLVVHDEGGESSTERLGDILVQ</sequence>
<proteinExistence type="predicted"/>
<keyword evidence="2" id="KW-1185">Reference proteome</keyword>
<comment type="caution">
    <text evidence="1">The sequence shown here is derived from an EMBL/GenBank/DDBJ whole genome shotgun (WGS) entry which is preliminary data.</text>
</comment>
<protein>
    <submittedName>
        <fullName evidence="1">Uncharacterized protein</fullName>
    </submittedName>
</protein>
<gene>
    <name evidence="1" type="ORF">GCM10012289_27370</name>
</gene>